<dbReference type="GO" id="GO:0047617">
    <property type="term" value="F:fatty acyl-CoA hydrolase activity"/>
    <property type="evidence" value="ECO:0007669"/>
    <property type="project" value="InterPro"/>
</dbReference>
<keyword evidence="3" id="KW-1185">Reference proteome</keyword>
<dbReference type="Gene3D" id="3.10.129.10">
    <property type="entry name" value="Hotdog Thioesterase"/>
    <property type="match status" value="2"/>
</dbReference>
<evidence type="ECO:0000313" key="3">
    <source>
        <dbReference type="Proteomes" id="UP001165082"/>
    </source>
</evidence>
<dbReference type="PANTHER" id="PTHR21660">
    <property type="entry name" value="THIOESTERASE SUPERFAMILY MEMBER-RELATED"/>
    <property type="match status" value="1"/>
</dbReference>
<accession>A0A9W6ZYZ1</accession>
<evidence type="ECO:0008006" key="4">
    <source>
        <dbReference type="Google" id="ProtNLM"/>
    </source>
</evidence>
<protein>
    <recommendedName>
        <fullName evidence="4">Thioesterase domain-containing protein</fullName>
    </recommendedName>
</protein>
<dbReference type="Proteomes" id="UP001165082">
    <property type="component" value="Unassembled WGS sequence"/>
</dbReference>
<reference evidence="2" key="1">
    <citation type="submission" date="2022-07" db="EMBL/GenBank/DDBJ databases">
        <title>Genome analysis of Parmales, a sister group of diatoms, reveals the evolutionary specialization of diatoms from phago-mixotrophs to photoautotrophs.</title>
        <authorList>
            <person name="Ban H."/>
            <person name="Sato S."/>
            <person name="Yoshikawa S."/>
            <person name="Kazumasa Y."/>
            <person name="Nakamura Y."/>
            <person name="Ichinomiya M."/>
            <person name="Saitoh K."/>
            <person name="Sato N."/>
            <person name="Blanc-Mathieu R."/>
            <person name="Endo H."/>
            <person name="Kuwata A."/>
            <person name="Ogata H."/>
        </authorList>
    </citation>
    <scope>NUCLEOTIDE SEQUENCE</scope>
</reference>
<dbReference type="InterPro" id="IPR039298">
    <property type="entry name" value="ACOT13"/>
</dbReference>
<comment type="caution">
    <text evidence="2">The sequence shown here is derived from an EMBL/GenBank/DDBJ whole genome shotgun (WGS) entry which is preliminary data.</text>
</comment>
<keyword evidence="1" id="KW-0378">Hydrolase</keyword>
<name>A0A9W6ZYZ1_9STRA</name>
<dbReference type="AlphaFoldDB" id="A0A9W6ZYZ1"/>
<gene>
    <name evidence="2" type="ORF">TrRE_jg12951</name>
</gene>
<organism evidence="2 3">
    <name type="scientific">Triparma retinervis</name>
    <dbReference type="NCBI Taxonomy" id="2557542"/>
    <lineage>
        <taxon>Eukaryota</taxon>
        <taxon>Sar</taxon>
        <taxon>Stramenopiles</taxon>
        <taxon>Ochrophyta</taxon>
        <taxon>Bolidophyceae</taxon>
        <taxon>Parmales</taxon>
        <taxon>Triparmaceae</taxon>
        <taxon>Triparma</taxon>
    </lineage>
</organism>
<proteinExistence type="predicted"/>
<sequence>MSYLLIAVLGPFAAAYAFYRSKMSASSGSKLEVLKTFLRVTNRVMPLGFGALFHVLPSEVSKENKVTVKMKVPEYLCVGRGGSDGMPLSVLMSMFDDISTWSCVTSEFKKRPGVSVFLEAKWRATTSGGVPPRATILPPEREIRIESSLVKRGRMMSFMNIECRDDKTDELLAEGRHTKFLPMGFGYEFLFSRLFPFVDAISKVVGKEGKRNDELIEGASKKSLMEHIGELKWSEGKDGLAAATFNVLPIHKNPMGGMHGGCQSVLAQLAAEELRKGSKDGVKEMNMTYMSMGKGEVDVEAVEGGSGDIKVTLRRRKGGGVVSEGVFKF</sequence>
<evidence type="ECO:0000256" key="1">
    <source>
        <dbReference type="ARBA" id="ARBA00022801"/>
    </source>
</evidence>
<evidence type="ECO:0000313" key="2">
    <source>
        <dbReference type="EMBL" id="GMH62924.1"/>
    </source>
</evidence>
<dbReference type="InterPro" id="IPR029069">
    <property type="entry name" value="HotDog_dom_sf"/>
</dbReference>
<dbReference type="PANTHER" id="PTHR21660:SF1">
    <property type="entry name" value="ACYL-COENZYME A THIOESTERASE 13"/>
    <property type="match status" value="1"/>
</dbReference>
<dbReference type="EMBL" id="BRXZ01002476">
    <property type="protein sequence ID" value="GMH62924.1"/>
    <property type="molecule type" value="Genomic_DNA"/>
</dbReference>
<dbReference type="OrthoDB" id="190930at2759"/>
<dbReference type="SUPFAM" id="SSF54637">
    <property type="entry name" value="Thioesterase/thiol ester dehydrase-isomerase"/>
    <property type="match status" value="2"/>
</dbReference>